<name>A0A4Y2W8F3_ARAVE</name>
<sequence length="125" mass="14268">MRFAKKHRDWTLERWRYIMWSDESIIILFQHDGCLRGGREEAHEALHPSCTVSTVQASGGSVLICGCFSWAALGSATIYSKEMKYEYVSLFSDHLIPSMDYFFPKGDGIFQDDNAGTHLVRIVDN</sequence>
<dbReference type="EMBL" id="BGPR01057353">
    <property type="protein sequence ID" value="GBO33705.1"/>
    <property type="molecule type" value="Genomic_DNA"/>
</dbReference>
<evidence type="ECO:0000313" key="3">
    <source>
        <dbReference type="EMBL" id="GBO33511.1"/>
    </source>
</evidence>
<gene>
    <name evidence="3" type="ORF">AVEN_171179_1</name>
    <name evidence="4" type="ORF">AVEN_228845_1</name>
    <name evidence="1" type="ORF">AVEN_232230_1</name>
    <name evidence="2" type="ORF">AVEN_233434_1</name>
</gene>
<accession>A0A4Y2W8F3</accession>
<organism evidence="4 5">
    <name type="scientific">Araneus ventricosus</name>
    <name type="common">Orbweaver spider</name>
    <name type="synonym">Epeira ventricosa</name>
    <dbReference type="NCBI Taxonomy" id="182803"/>
    <lineage>
        <taxon>Eukaryota</taxon>
        <taxon>Metazoa</taxon>
        <taxon>Ecdysozoa</taxon>
        <taxon>Arthropoda</taxon>
        <taxon>Chelicerata</taxon>
        <taxon>Arachnida</taxon>
        <taxon>Araneae</taxon>
        <taxon>Araneomorphae</taxon>
        <taxon>Entelegynae</taxon>
        <taxon>Araneoidea</taxon>
        <taxon>Araneidae</taxon>
        <taxon>Araneus</taxon>
    </lineage>
</organism>
<evidence type="ECO:0000313" key="1">
    <source>
        <dbReference type="EMBL" id="GBO33505.1"/>
    </source>
</evidence>
<evidence type="ECO:0008006" key="6">
    <source>
        <dbReference type="Google" id="ProtNLM"/>
    </source>
</evidence>
<evidence type="ECO:0000313" key="4">
    <source>
        <dbReference type="EMBL" id="GBO33705.1"/>
    </source>
</evidence>
<protein>
    <recommendedName>
        <fullName evidence="6">Transposable element Tc1 transposase</fullName>
    </recommendedName>
</protein>
<dbReference type="EMBL" id="BGPR01057092">
    <property type="protein sequence ID" value="GBO33505.1"/>
    <property type="molecule type" value="Genomic_DNA"/>
</dbReference>
<comment type="caution">
    <text evidence="4">The sequence shown here is derived from an EMBL/GenBank/DDBJ whole genome shotgun (WGS) entry which is preliminary data.</text>
</comment>
<dbReference type="EMBL" id="BGPR01057098">
    <property type="protein sequence ID" value="GBO33511.1"/>
    <property type="molecule type" value="Genomic_DNA"/>
</dbReference>
<evidence type="ECO:0000313" key="5">
    <source>
        <dbReference type="Proteomes" id="UP000499080"/>
    </source>
</evidence>
<proteinExistence type="predicted"/>
<dbReference type="OrthoDB" id="6722168at2759"/>
<dbReference type="GO" id="GO:0003676">
    <property type="term" value="F:nucleic acid binding"/>
    <property type="evidence" value="ECO:0007669"/>
    <property type="project" value="InterPro"/>
</dbReference>
<dbReference type="Proteomes" id="UP000499080">
    <property type="component" value="Unassembled WGS sequence"/>
</dbReference>
<evidence type="ECO:0000313" key="2">
    <source>
        <dbReference type="EMBL" id="GBO33506.1"/>
    </source>
</evidence>
<dbReference type="Gene3D" id="3.30.420.10">
    <property type="entry name" value="Ribonuclease H-like superfamily/Ribonuclease H"/>
    <property type="match status" value="1"/>
</dbReference>
<dbReference type="AlphaFoldDB" id="A0A4Y2W8F3"/>
<dbReference type="EMBL" id="BGPR01057093">
    <property type="protein sequence ID" value="GBO33506.1"/>
    <property type="molecule type" value="Genomic_DNA"/>
</dbReference>
<keyword evidence="5" id="KW-1185">Reference proteome</keyword>
<reference evidence="4 5" key="1">
    <citation type="journal article" date="2019" name="Sci. Rep.">
        <title>Orb-weaving spider Araneus ventricosus genome elucidates the spidroin gene catalogue.</title>
        <authorList>
            <person name="Kono N."/>
            <person name="Nakamura H."/>
            <person name="Ohtoshi R."/>
            <person name="Moran D.A.P."/>
            <person name="Shinohara A."/>
            <person name="Yoshida Y."/>
            <person name="Fujiwara M."/>
            <person name="Mori M."/>
            <person name="Tomita M."/>
            <person name="Arakawa K."/>
        </authorList>
    </citation>
    <scope>NUCLEOTIDE SEQUENCE [LARGE SCALE GENOMIC DNA]</scope>
</reference>
<dbReference type="InterPro" id="IPR036397">
    <property type="entry name" value="RNaseH_sf"/>
</dbReference>